<proteinExistence type="inferred from homology"/>
<dbReference type="EC" id="5.3.1.1" evidence="9 10"/>
<comment type="catalytic activity">
    <reaction evidence="1">
        <text>L-erythrulose 1-phosphate = D-erythrulose 4-phosphate</text>
        <dbReference type="Rhea" id="RHEA:49588"/>
        <dbReference type="ChEBI" id="CHEBI:58002"/>
        <dbReference type="ChEBI" id="CHEBI:90796"/>
        <dbReference type="EC" id="5.3.1.33"/>
    </reaction>
</comment>
<comment type="catalytic activity">
    <reaction evidence="9 10">
        <text>D-glyceraldehyde 3-phosphate = dihydroxyacetone phosphate</text>
        <dbReference type="Rhea" id="RHEA:18585"/>
        <dbReference type="ChEBI" id="CHEBI:57642"/>
        <dbReference type="ChEBI" id="CHEBI:59776"/>
        <dbReference type="EC" id="5.3.1.1"/>
    </reaction>
</comment>
<dbReference type="NCBIfam" id="TIGR00419">
    <property type="entry name" value="tim"/>
    <property type="match status" value="1"/>
</dbReference>
<dbReference type="CDD" id="cd00311">
    <property type="entry name" value="TIM"/>
    <property type="match status" value="1"/>
</dbReference>
<feature type="binding site" evidence="9">
    <location>
        <begin position="252"/>
        <end position="253"/>
    </location>
    <ligand>
        <name>substrate</name>
    </ligand>
</feature>
<evidence type="ECO:0000256" key="10">
    <source>
        <dbReference type="RuleBase" id="RU363013"/>
    </source>
</evidence>
<dbReference type="AlphaFoldDB" id="A0A212J7T5"/>
<comment type="pathway">
    <text evidence="9 10">Carbohydrate biosynthesis; gluconeogenesis.</text>
</comment>
<feature type="binding site" evidence="9">
    <location>
        <begin position="11"/>
        <end position="13"/>
    </location>
    <ligand>
        <name>substrate</name>
    </ligand>
</feature>
<evidence type="ECO:0000256" key="9">
    <source>
        <dbReference type="HAMAP-Rule" id="MF_00147"/>
    </source>
</evidence>
<comment type="pathway">
    <text evidence="3">Carbohydrate metabolism; erythritol degradation.</text>
</comment>
<comment type="function">
    <text evidence="9">Involved in the gluconeogenesis. Catalyzes stereospecifically the conversion of dihydroxyacetone phosphate (DHAP) to D-glyceraldehyde-3-phosphate (G3P).</text>
</comment>
<keyword evidence="5 9" id="KW-0312">Gluconeogenesis</keyword>
<comment type="similarity">
    <text evidence="4 9 10">Belongs to the triosephosphate isomerase family.</text>
</comment>
<comment type="subcellular location">
    <subcellularLocation>
        <location evidence="9 10">Cytoplasm</location>
    </subcellularLocation>
</comment>
<feature type="binding site" evidence="9">
    <location>
        <position position="231"/>
    </location>
    <ligand>
        <name>substrate</name>
    </ligand>
</feature>
<organism evidence="11">
    <name type="scientific">uncultured Alphaproteobacteria bacterium</name>
    <dbReference type="NCBI Taxonomy" id="91750"/>
    <lineage>
        <taxon>Bacteria</taxon>
        <taxon>Pseudomonadati</taxon>
        <taxon>Pseudomonadota</taxon>
        <taxon>Alphaproteobacteria</taxon>
        <taxon>environmental samples</taxon>
    </lineage>
</organism>
<dbReference type="GO" id="GO:0006094">
    <property type="term" value="P:gluconeogenesis"/>
    <property type="evidence" value="ECO:0007669"/>
    <property type="project" value="UniProtKB-UniRule"/>
</dbReference>
<dbReference type="InterPro" id="IPR020861">
    <property type="entry name" value="Triosephosphate_isomerase_AS"/>
</dbReference>
<protein>
    <recommendedName>
        <fullName evidence="9 10">Triosephosphate isomerase</fullName>
        <shortName evidence="9">TIM</shortName>
        <shortName evidence="9">TPI</shortName>
        <ecNumber evidence="9 10">5.3.1.1</ecNumber>
    </recommendedName>
    <alternativeName>
        <fullName evidence="9">Triose-phosphate isomerase</fullName>
    </alternativeName>
</protein>
<dbReference type="PANTHER" id="PTHR21139:SF42">
    <property type="entry name" value="TRIOSEPHOSPHATE ISOMERASE"/>
    <property type="match status" value="1"/>
</dbReference>
<dbReference type="EMBL" id="FLUO01000001">
    <property type="protein sequence ID" value="SBV95466.1"/>
    <property type="molecule type" value="Genomic_DNA"/>
</dbReference>
<dbReference type="InterPro" id="IPR035990">
    <property type="entry name" value="TIM_sf"/>
</dbReference>
<dbReference type="InterPro" id="IPR013785">
    <property type="entry name" value="Aldolase_TIM"/>
</dbReference>
<evidence type="ECO:0000256" key="6">
    <source>
        <dbReference type="ARBA" id="ARBA00022490"/>
    </source>
</evidence>
<evidence type="ECO:0000256" key="7">
    <source>
        <dbReference type="ARBA" id="ARBA00023152"/>
    </source>
</evidence>
<comment type="pathway">
    <text evidence="2 9 10">Carbohydrate degradation; glycolysis; D-glyceraldehyde 3-phosphate from glycerone phosphate: step 1/1.</text>
</comment>
<dbReference type="GO" id="GO:0004807">
    <property type="term" value="F:triose-phosphate isomerase activity"/>
    <property type="evidence" value="ECO:0007669"/>
    <property type="project" value="UniProtKB-UniRule"/>
</dbReference>
<keyword evidence="6 9" id="KW-0963">Cytoplasm</keyword>
<dbReference type="UniPathway" id="UPA01066"/>
<dbReference type="UniPathway" id="UPA00138"/>
<dbReference type="UniPathway" id="UPA00109">
    <property type="reaction ID" value="UER00189"/>
</dbReference>
<dbReference type="GO" id="GO:0006096">
    <property type="term" value="P:glycolytic process"/>
    <property type="evidence" value="ECO:0007669"/>
    <property type="project" value="UniProtKB-UniRule"/>
</dbReference>
<evidence type="ECO:0000256" key="4">
    <source>
        <dbReference type="ARBA" id="ARBA00007422"/>
    </source>
</evidence>
<dbReference type="InterPro" id="IPR022896">
    <property type="entry name" value="TrioseP_Isoase_bac/euk"/>
</dbReference>
<keyword evidence="8 9" id="KW-0413">Isomerase</keyword>
<evidence type="ECO:0000256" key="1">
    <source>
        <dbReference type="ARBA" id="ARBA00000148"/>
    </source>
</evidence>
<dbReference type="InterPro" id="IPR000652">
    <property type="entry name" value="Triosephosphate_isomerase"/>
</dbReference>
<gene>
    <name evidence="9 11" type="primary">tpiA</name>
    <name evidence="11" type="ORF">KL86APRO_10639</name>
</gene>
<dbReference type="Pfam" id="PF00121">
    <property type="entry name" value="TIM"/>
    <property type="match status" value="1"/>
</dbReference>
<name>A0A212J7T5_9PROT</name>
<dbReference type="FunFam" id="3.20.20.70:FF:000016">
    <property type="entry name" value="Triosephosphate isomerase"/>
    <property type="match status" value="1"/>
</dbReference>
<evidence type="ECO:0000313" key="11">
    <source>
        <dbReference type="EMBL" id="SBV95466.1"/>
    </source>
</evidence>
<evidence type="ECO:0000256" key="2">
    <source>
        <dbReference type="ARBA" id="ARBA00004680"/>
    </source>
</evidence>
<dbReference type="GO" id="GO:0005829">
    <property type="term" value="C:cytosol"/>
    <property type="evidence" value="ECO:0007669"/>
    <property type="project" value="TreeGrafter"/>
</dbReference>
<feature type="active site" description="Proton acceptor" evidence="9">
    <location>
        <position position="185"/>
    </location>
</feature>
<dbReference type="Gene3D" id="3.20.20.70">
    <property type="entry name" value="Aldolase class I"/>
    <property type="match status" value="1"/>
</dbReference>
<comment type="subunit">
    <text evidence="9 10">Homodimer.</text>
</comment>
<feature type="binding site" evidence="9">
    <location>
        <position position="191"/>
    </location>
    <ligand>
        <name>substrate</name>
    </ligand>
</feature>
<dbReference type="SUPFAM" id="SSF51351">
    <property type="entry name" value="Triosephosphate isomerase (TIM)"/>
    <property type="match status" value="1"/>
</dbReference>
<dbReference type="GO" id="GO:0046166">
    <property type="term" value="P:glyceraldehyde-3-phosphate biosynthetic process"/>
    <property type="evidence" value="ECO:0007669"/>
    <property type="project" value="TreeGrafter"/>
</dbReference>
<dbReference type="HAMAP" id="MF_00147_B">
    <property type="entry name" value="TIM_B"/>
    <property type="match status" value="1"/>
</dbReference>
<dbReference type="PROSITE" id="PS51440">
    <property type="entry name" value="TIM_2"/>
    <property type="match status" value="1"/>
</dbReference>
<keyword evidence="7 9" id="KW-0324">Glycolysis</keyword>
<dbReference type="GO" id="GO:0019563">
    <property type="term" value="P:glycerol catabolic process"/>
    <property type="evidence" value="ECO:0007669"/>
    <property type="project" value="TreeGrafter"/>
</dbReference>
<sequence>MDQRRPLIAGNWKMNGLVADGVALAEGLAALARPNGDLPPDAAAEVPPDVSAALPCDILVCPPFTLVDRVAQTLAGTRIAVGGQDCHAAVSGAHTGDVSAEMLKDLGCRYVIVGHSERRADHLETDRTVRDKAEAGLRAGLIAIVCVGETEVERDAGQTEAVVARQIAGSVPSAATPETVVIAYEPVWAIGTGKTATPAEAQAVHARIRTELDALLGSATAARMRILYGGSVKPGNAAELLGQPDIDGALVGGASLKASDFWGIVRAAK</sequence>
<evidence type="ECO:0000256" key="3">
    <source>
        <dbReference type="ARBA" id="ARBA00004939"/>
    </source>
</evidence>
<reference evidence="11" key="1">
    <citation type="submission" date="2016-04" db="EMBL/GenBank/DDBJ databases">
        <authorList>
            <person name="Evans L.H."/>
            <person name="Alamgir A."/>
            <person name="Owens N."/>
            <person name="Weber N.D."/>
            <person name="Virtaneva K."/>
            <person name="Barbian K."/>
            <person name="Babar A."/>
            <person name="Rosenke K."/>
        </authorList>
    </citation>
    <scope>NUCLEOTIDE SEQUENCE</scope>
    <source>
        <strain evidence="11">86</strain>
    </source>
</reference>
<dbReference type="PANTHER" id="PTHR21139">
    <property type="entry name" value="TRIOSEPHOSPHATE ISOMERASE"/>
    <property type="match status" value="1"/>
</dbReference>
<accession>A0A212J7T5</accession>
<dbReference type="PROSITE" id="PS00171">
    <property type="entry name" value="TIM_1"/>
    <property type="match status" value="1"/>
</dbReference>
<feature type="active site" description="Electrophile" evidence="9">
    <location>
        <position position="115"/>
    </location>
</feature>
<evidence type="ECO:0000256" key="8">
    <source>
        <dbReference type="ARBA" id="ARBA00023235"/>
    </source>
</evidence>
<evidence type="ECO:0000256" key="5">
    <source>
        <dbReference type="ARBA" id="ARBA00022432"/>
    </source>
</evidence>